<evidence type="ECO:0000256" key="3">
    <source>
        <dbReference type="ARBA" id="ARBA00022801"/>
    </source>
</evidence>
<feature type="active site" description="Charge relay system" evidence="8">
    <location>
        <position position="378"/>
    </location>
</feature>
<reference evidence="11" key="1">
    <citation type="journal article" date="2020" name="Cell">
        <title>Large-Scale Comparative Analyses of Tick Genomes Elucidate Their Genetic Diversity and Vector Capacities.</title>
        <authorList>
            <consortium name="Tick Genome and Microbiome Consortium (TIGMIC)"/>
            <person name="Jia N."/>
            <person name="Wang J."/>
            <person name="Shi W."/>
            <person name="Du L."/>
            <person name="Sun Y."/>
            <person name="Zhan W."/>
            <person name="Jiang J.F."/>
            <person name="Wang Q."/>
            <person name="Zhang B."/>
            <person name="Ji P."/>
            <person name="Bell-Sakyi L."/>
            <person name="Cui X.M."/>
            <person name="Yuan T.T."/>
            <person name="Jiang B.G."/>
            <person name="Yang W.F."/>
            <person name="Lam T.T."/>
            <person name="Chang Q.C."/>
            <person name="Ding S.J."/>
            <person name="Wang X.J."/>
            <person name="Zhu J.G."/>
            <person name="Ruan X.D."/>
            <person name="Zhao L."/>
            <person name="Wei J.T."/>
            <person name="Ye R.Z."/>
            <person name="Que T.C."/>
            <person name="Du C.H."/>
            <person name="Zhou Y.H."/>
            <person name="Cheng J.X."/>
            <person name="Dai P.F."/>
            <person name="Guo W.B."/>
            <person name="Han X.H."/>
            <person name="Huang E.J."/>
            <person name="Li L.F."/>
            <person name="Wei W."/>
            <person name="Gao Y.C."/>
            <person name="Liu J.Z."/>
            <person name="Shao H.Z."/>
            <person name="Wang X."/>
            <person name="Wang C.C."/>
            <person name="Yang T.C."/>
            <person name="Huo Q.B."/>
            <person name="Li W."/>
            <person name="Chen H.Y."/>
            <person name="Chen S.E."/>
            <person name="Zhou L.G."/>
            <person name="Ni X.B."/>
            <person name="Tian J.H."/>
            <person name="Sheng Y."/>
            <person name="Liu T."/>
            <person name="Pan Y.S."/>
            <person name="Xia L.Y."/>
            <person name="Li J."/>
            <person name="Zhao F."/>
            <person name="Cao W.C."/>
        </authorList>
    </citation>
    <scope>NUCLEOTIDE SEQUENCE</scope>
    <source>
        <strain evidence="11">Rsan-2018</strain>
    </source>
</reference>
<keyword evidence="4" id="KW-0531">Neurotransmitter degradation</keyword>
<comment type="catalytic activity">
    <reaction evidence="7">
        <text>acetylcholine + H2O = choline + acetate + H(+)</text>
        <dbReference type="Rhea" id="RHEA:17561"/>
        <dbReference type="ChEBI" id="CHEBI:15354"/>
        <dbReference type="ChEBI" id="CHEBI:15355"/>
        <dbReference type="ChEBI" id="CHEBI:15377"/>
        <dbReference type="ChEBI" id="CHEBI:15378"/>
        <dbReference type="ChEBI" id="CHEBI:30089"/>
        <dbReference type="EC" id="3.1.1.7"/>
    </reaction>
</comment>
<reference evidence="11" key="2">
    <citation type="submission" date="2021-09" db="EMBL/GenBank/DDBJ databases">
        <authorList>
            <person name="Jia N."/>
            <person name="Wang J."/>
            <person name="Shi W."/>
            <person name="Du L."/>
            <person name="Sun Y."/>
            <person name="Zhan W."/>
            <person name="Jiang J."/>
            <person name="Wang Q."/>
            <person name="Zhang B."/>
            <person name="Ji P."/>
            <person name="Sakyi L.B."/>
            <person name="Cui X."/>
            <person name="Yuan T."/>
            <person name="Jiang B."/>
            <person name="Yang W."/>
            <person name="Lam T.T.-Y."/>
            <person name="Chang Q."/>
            <person name="Ding S."/>
            <person name="Wang X."/>
            <person name="Zhu J."/>
            <person name="Ruan X."/>
            <person name="Zhao L."/>
            <person name="Wei J."/>
            <person name="Que T."/>
            <person name="Du C."/>
            <person name="Cheng J."/>
            <person name="Dai P."/>
            <person name="Han X."/>
            <person name="Huang E."/>
            <person name="Gao Y."/>
            <person name="Liu J."/>
            <person name="Shao H."/>
            <person name="Ye R."/>
            <person name="Li L."/>
            <person name="Wei W."/>
            <person name="Wang X."/>
            <person name="Wang C."/>
            <person name="Huo Q."/>
            <person name="Li W."/>
            <person name="Guo W."/>
            <person name="Chen H."/>
            <person name="Chen S."/>
            <person name="Zhou L."/>
            <person name="Zhou L."/>
            <person name="Ni X."/>
            <person name="Tian J."/>
            <person name="Zhou Y."/>
            <person name="Sheng Y."/>
            <person name="Liu T."/>
            <person name="Pan Y."/>
            <person name="Xia L."/>
            <person name="Li J."/>
            <person name="Zhao F."/>
            <person name="Cao W."/>
        </authorList>
    </citation>
    <scope>NUCLEOTIDE SEQUENCE</scope>
    <source>
        <strain evidence="11">Rsan-2018</strain>
        <tissue evidence="11">Larvae</tissue>
    </source>
</reference>
<dbReference type="GO" id="GO:0005886">
    <property type="term" value="C:plasma membrane"/>
    <property type="evidence" value="ECO:0007669"/>
    <property type="project" value="TreeGrafter"/>
</dbReference>
<dbReference type="GO" id="GO:0003990">
    <property type="term" value="F:acetylcholinesterase activity"/>
    <property type="evidence" value="ECO:0007669"/>
    <property type="project" value="UniProtKB-EC"/>
</dbReference>
<dbReference type="AlphaFoldDB" id="A0A9D4PPJ3"/>
<dbReference type="PANTHER" id="PTHR43918:SF4">
    <property type="entry name" value="CARBOXYLIC ESTER HYDROLASE"/>
    <property type="match status" value="1"/>
</dbReference>
<keyword evidence="3 9" id="KW-0378">Hydrolase</keyword>
<dbReference type="SUPFAM" id="SSF53474">
    <property type="entry name" value="alpha/beta-Hydrolases"/>
    <property type="match status" value="1"/>
</dbReference>
<evidence type="ECO:0000313" key="11">
    <source>
        <dbReference type="EMBL" id="KAH7950951.1"/>
    </source>
</evidence>
<dbReference type="EMBL" id="JABSTV010001251">
    <property type="protein sequence ID" value="KAH7950951.1"/>
    <property type="molecule type" value="Genomic_DNA"/>
</dbReference>
<dbReference type="InterPro" id="IPR019826">
    <property type="entry name" value="Carboxylesterase_B_AS"/>
</dbReference>
<evidence type="ECO:0000313" key="12">
    <source>
        <dbReference type="Proteomes" id="UP000821837"/>
    </source>
</evidence>
<dbReference type="VEuPathDB" id="VectorBase:RSAN_048873"/>
<dbReference type="GO" id="GO:0006581">
    <property type="term" value="P:acetylcholine catabolic process"/>
    <property type="evidence" value="ECO:0007669"/>
    <property type="project" value="TreeGrafter"/>
</dbReference>
<dbReference type="GO" id="GO:0005615">
    <property type="term" value="C:extracellular space"/>
    <property type="evidence" value="ECO:0007669"/>
    <property type="project" value="TreeGrafter"/>
</dbReference>
<dbReference type="InterPro" id="IPR000997">
    <property type="entry name" value="Cholinesterase"/>
</dbReference>
<dbReference type="Proteomes" id="UP000821837">
    <property type="component" value="Chromosome 5"/>
</dbReference>
<evidence type="ECO:0000256" key="6">
    <source>
        <dbReference type="ARBA" id="ARBA00023180"/>
    </source>
</evidence>
<keyword evidence="6" id="KW-0325">Glycoprotein</keyword>
<evidence type="ECO:0000256" key="8">
    <source>
        <dbReference type="PIRSR" id="PIRSR600997-1"/>
    </source>
</evidence>
<dbReference type="InterPro" id="IPR029058">
    <property type="entry name" value="AB_hydrolase_fold"/>
</dbReference>
<dbReference type="PROSITE" id="PS00122">
    <property type="entry name" value="CARBOXYLESTERASE_B_1"/>
    <property type="match status" value="1"/>
</dbReference>
<dbReference type="InterPro" id="IPR050654">
    <property type="entry name" value="AChE-related_enzymes"/>
</dbReference>
<organism evidence="11 12">
    <name type="scientific">Rhipicephalus sanguineus</name>
    <name type="common">Brown dog tick</name>
    <name type="synonym">Ixodes sanguineus</name>
    <dbReference type="NCBI Taxonomy" id="34632"/>
    <lineage>
        <taxon>Eukaryota</taxon>
        <taxon>Metazoa</taxon>
        <taxon>Ecdysozoa</taxon>
        <taxon>Arthropoda</taxon>
        <taxon>Chelicerata</taxon>
        <taxon>Arachnida</taxon>
        <taxon>Acari</taxon>
        <taxon>Parasitiformes</taxon>
        <taxon>Ixodida</taxon>
        <taxon>Ixodoidea</taxon>
        <taxon>Ixodidae</taxon>
        <taxon>Rhipicephalinae</taxon>
        <taxon>Rhipicephalus</taxon>
        <taxon>Rhipicephalus</taxon>
    </lineage>
</organism>
<evidence type="ECO:0000256" key="9">
    <source>
        <dbReference type="RuleBase" id="RU361235"/>
    </source>
</evidence>
<dbReference type="Gene3D" id="3.40.50.1820">
    <property type="entry name" value="alpha/beta hydrolase"/>
    <property type="match status" value="1"/>
</dbReference>
<evidence type="ECO:0000256" key="7">
    <source>
        <dbReference type="ARBA" id="ARBA00048484"/>
    </source>
</evidence>
<dbReference type="InterPro" id="IPR019819">
    <property type="entry name" value="Carboxylesterase_B_CS"/>
</dbReference>
<feature type="active site" description="Acyl-ester intermediate" evidence="8">
    <location>
        <position position="250"/>
    </location>
</feature>
<evidence type="ECO:0000256" key="4">
    <source>
        <dbReference type="ARBA" id="ARBA00022867"/>
    </source>
</evidence>
<evidence type="ECO:0000256" key="1">
    <source>
        <dbReference type="ARBA" id="ARBA00005964"/>
    </source>
</evidence>
<sequence>MQKLYGPRQPEVGSIASVIRNEVQQLLHNRHYQPMPTNVEPAPVSTDIRSRTYTDPPCTLLPGKLVGLKKEAFGRPVDVFYGIPYAEPPLDDLRFQKPVPVTPWKGLRDASTPPFPCKQPDFFVHQNYTILTRNSTEDCLYLNVWTPARYCRDIKTCGPKAVMVFIHGGAFTYGSSSWSFYDGIHFAAAGDVVVVTLNYRVGPFGFFSSRLDGLNGNQGMYDQILALTWVKSNIKHFGGDPELITVFGQSAGAISVGYLLVSPLSRGLFRRAIMESGSPFWMLHDSRDTALQKSFSLANALGCTTGFEKTIEDPQVMSCLRSKDANEIVSVATEVLGSQAETFFPSRDGELFPDDANVLMDAMKTTGVELLIGNNRNEGTYFVYNFLTKGLKFQNLAHITKDELGFYMVLFFRTMLQSGVNEIREFYLDKLNSTDPGVVLQRGSDAVGDFLITCPSRYFAEKYQRKGQPVYYYQFSHRPSFSVWPPWMGATHFDEFPFVFAHAMAFPELVTPEETSLSRQLVEIWTTFAKIGRMPTLGKIAWPRYSAEGPYMVDINLKVLTIKKGPQEENCNFWRRYFKLDG</sequence>
<keyword evidence="12" id="KW-1185">Reference proteome</keyword>
<dbReference type="FunFam" id="3.40.50.1820:FF:000029">
    <property type="entry name" value="Acetylcholinesterase"/>
    <property type="match status" value="1"/>
</dbReference>
<dbReference type="PANTHER" id="PTHR43918">
    <property type="entry name" value="ACETYLCHOLINESTERASE"/>
    <property type="match status" value="1"/>
</dbReference>
<dbReference type="PRINTS" id="PR00878">
    <property type="entry name" value="CHOLNESTRASE"/>
</dbReference>
<dbReference type="EC" id="3.1.1.-" evidence="9"/>
<name>A0A9D4PPJ3_RHISA</name>
<accession>A0A9D4PPJ3</accession>
<evidence type="ECO:0000259" key="10">
    <source>
        <dbReference type="Pfam" id="PF00135"/>
    </source>
</evidence>
<dbReference type="PROSITE" id="PS00941">
    <property type="entry name" value="CARBOXYLESTERASE_B_2"/>
    <property type="match status" value="1"/>
</dbReference>
<keyword evidence="2" id="KW-0719">Serine esterase</keyword>
<protein>
    <recommendedName>
        <fullName evidence="9">Carboxylic ester hydrolase</fullName>
        <ecNumber evidence="9">3.1.1.-</ecNumber>
    </recommendedName>
</protein>
<evidence type="ECO:0000256" key="5">
    <source>
        <dbReference type="ARBA" id="ARBA00023157"/>
    </source>
</evidence>
<dbReference type="InterPro" id="IPR002018">
    <property type="entry name" value="CarbesteraseB"/>
</dbReference>
<keyword evidence="5" id="KW-1015">Disulfide bond</keyword>
<gene>
    <name evidence="11" type="ORF">HPB52_003397</name>
</gene>
<feature type="active site" description="Charge relay system" evidence="8">
    <location>
        <position position="492"/>
    </location>
</feature>
<evidence type="ECO:0000256" key="2">
    <source>
        <dbReference type="ARBA" id="ARBA00022487"/>
    </source>
</evidence>
<proteinExistence type="inferred from homology"/>
<feature type="domain" description="Carboxylesterase type B" evidence="10">
    <location>
        <begin position="63"/>
        <end position="574"/>
    </location>
</feature>
<comment type="caution">
    <text evidence="11">The sequence shown here is derived from an EMBL/GenBank/DDBJ whole genome shotgun (WGS) entry which is preliminary data.</text>
</comment>
<dbReference type="Pfam" id="PF00135">
    <property type="entry name" value="COesterase"/>
    <property type="match status" value="1"/>
</dbReference>
<dbReference type="GO" id="GO:0019695">
    <property type="term" value="P:choline metabolic process"/>
    <property type="evidence" value="ECO:0007669"/>
    <property type="project" value="TreeGrafter"/>
</dbReference>
<comment type="similarity">
    <text evidence="1 9">Belongs to the type-B carboxylesterase/lipase family.</text>
</comment>